<dbReference type="PANTHER" id="PTHR38344:SF1">
    <property type="entry name" value="INORGANIC CARBON TRANSPORTER SUBUNIT DABA-RELATED"/>
    <property type="match status" value="1"/>
</dbReference>
<protein>
    <recommendedName>
        <fullName evidence="6">Probable inorganic carbon transporter subunit DabA</fullName>
    </recommendedName>
</protein>
<keyword evidence="4 6" id="KW-0862">Zinc</keyword>
<evidence type="ECO:0000256" key="6">
    <source>
        <dbReference type="HAMAP-Rule" id="MF_01871"/>
    </source>
</evidence>
<dbReference type="GO" id="GO:0005886">
    <property type="term" value="C:plasma membrane"/>
    <property type="evidence" value="ECO:0007669"/>
    <property type="project" value="UniProtKB-SubCell"/>
</dbReference>
<accession>A0A517M9F0</accession>
<feature type="binding site" evidence="6">
    <location>
        <position position="356"/>
    </location>
    <ligand>
        <name>Zn(2+)</name>
        <dbReference type="ChEBI" id="CHEBI:29105"/>
    </ligand>
</feature>
<keyword evidence="8" id="KW-1185">Reference proteome</keyword>
<name>A0A517M9F0_9BACT</name>
<keyword evidence="1 6" id="KW-0813">Transport</keyword>
<comment type="subunit">
    <text evidence="6">Forms a complex with DabB.</text>
</comment>
<dbReference type="AlphaFoldDB" id="A0A517M9F0"/>
<dbReference type="EMBL" id="CP036262">
    <property type="protein sequence ID" value="QDS91520.1"/>
    <property type="molecule type" value="Genomic_DNA"/>
</dbReference>
<feature type="binding site" evidence="6">
    <location>
        <position position="354"/>
    </location>
    <ligand>
        <name>Zn(2+)</name>
        <dbReference type="ChEBI" id="CHEBI:29105"/>
    </ligand>
</feature>
<dbReference type="RefSeq" id="WP_145349570.1">
    <property type="nucleotide sequence ID" value="NZ_CP036262.1"/>
</dbReference>
<evidence type="ECO:0000313" key="7">
    <source>
        <dbReference type="EMBL" id="QDS91520.1"/>
    </source>
</evidence>
<reference evidence="7 8" key="1">
    <citation type="submission" date="2019-02" db="EMBL/GenBank/DDBJ databases">
        <title>Deep-cultivation of Planctomycetes and their phenomic and genomic characterization uncovers novel biology.</title>
        <authorList>
            <person name="Wiegand S."/>
            <person name="Jogler M."/>
            <person name="Boedeker C."/>
            <person name="Pinto D."/>
            <person name="Vollmers J."/>
            <person name="Rivas-Marin E."/>
            <person name="Kohn T."/>
            <person name="Peeters S.H."/>
            <person name="Heuer A."/>
            <person name="Rast P."/>
            <person name="Oberbeckmann S."/>
            <person name="Bunk B."/>
            <person name="Jeske O."/>
            <person name="Meyerdierks A."/>
            <person name="Storesund J.E."/>
            <person name="Kallscheuer N."/>
            <person name="Luecker S."/>
            <person name="Lage O.M."/>
            <person name="Pohl T."/>
            <person name="Merkel B.J."/>
            <person name="Hornburger P."/>
            <person name="Mueller R.-W."/>
            <person name="Bruemmer F."/>
            <person name="Labrenz M."/>
            <person name="Spormann A.M."/>
            <person name="Op den Camp H."/>
            <person name="Overmann J."/>
            <person name="Amann R."/>
            <person name="Jetten M.S.M."/>
            <person name="Mascher T."/>
            <person name="Medema M.H."/>
            <person name="Devos D.P."/>
            <person name="Kaster A.-K."/>
            <person name="Ovreas L."/>
            <person name="Rohde M."/>
            <person name="Galperin M.Y."/>
            <person name="Jogler C."/>
        </authorList>
    </citation>
    <scope>NUCLEOTIDE SEQUENCE [LARGE SCALE GENOMIC DNA]</scope>
    <source>
        <strain evidence="7 8">FF011L</strain>
    </source>
</reference>
<dbReference type="OrthoDB" id="9805101at2"/>
<dbReference type="Pfam" id="PF10070">
    <property type="entry name" value="DabA"/>
    <property type="match status" value="1"/>
</dbReference>
<keyword evidence="5 6" id="KW-0472">Membrane</keyword>
<evidence type="ECO:0000256" key="2">
    <source>
        <dbReference type="ARBA" id="ARBA00022475"/>
    </source>
</evidence>
<dbReference type="HAMAP" id="MF_01871">
    <property type="entry name" value="DabA"/>
    <property type="match status" value="1"/>
</dbReference>
<keyword evidence="3 6" id="KW-0479">Metal-binding</keyword>
<comment type="subcellular location">
    <subcellularLocation>
        <location evidence="6">Cell membrane</location>
        <topology evidence="6">Peripheral membrane protein</topology>
    </subcellularLocation>
</comment>
<gene>
    <name evidence="6" type="primary">dabA</name>
    <name evidence="7" type="ORF">FF011L_02500</name>
</gene>
<organism evidence="7 8">
    <name type="scientific">Roseimaritima multifibrata</name>
    <dbReference type="NCBI Taxonomy" id="1930274"/>
    <lineage>
        <taxon>Bacteria</taxon>
        <taxon>Pseudomonadati</taxon>
        <taxon>Planctomycetota</taxon>
        <taxon>Planctomycetia</taxon>
        <taxon>Pirellulales</taxon>
        <taxon>Pirellulaceae</taxon>
        <taxon>Roseimaritima</taxon>
    </lineage>
</organism>
<dbReference type="GO" id="GO:0008270">
    <property type="term" value="F:zinc ion binding"/>
    <property type="evidence" value="ECO:0007669"/>
    <property type="project" value="UniProtKB-UniRule"/>
</dbReference>
<keyword evidence="2 6" id="KW-1003">Cell membrane</keyword>
<evidence type="ECO:0000256" key="5">
    <source>
        <dbReference type="ARBA" id="ARBA00023136"/>
    </source>
</evidence>
<feature type="binding site" evidence="6">
    <location>
        <position position="549"/>
    </location>
    <ligand>
        <name>Zn(2+)</name>
        <dbReference type="ChEBI" id="CHEBI:29105"/>
    </ligand>
</feature>
<evidence type="ECO:0000256" key="3">
    <source>
        <dbReference type="ARBA" id="ARBA00022723"/>
    </source>
</evidence>
<sequence length="835" mass="92371">MTLPQVEDHMIQSLQEIPAPYSTPHVRRQIDDLLAEVAEAVAPVWPLKDYVAVNPYSGISSRSFLAGRSFLRLVSDCETLMPIEYYAAQYEQEQFTEENIELAITELELNSTVTASSIVQAILIGQTKSEPRQRLVRTMAEIVDAYASENWSKKIGDEISKVCAAHYDDGQAVWQSPWKGLPLFQAWRSMAIIDRNPEASGLENFRAFVAKMPHTADAAIIWLLKELDVPESLWKSFLLCQAFSNLGWSAWTNYQSQWTDAEAADHNDFVGLLAIRLAYDVAVSKNFGIQVDWNSICQNESASFDASIETETTYRYVLLRASEIAFREQLLGSLSTDSSEQDSTQETFAQMVFCIDVRSERIRCQLESQSAGIETFGFAGFFGMPIEFVPMGQTCGDSHVPVLLEPQFQLHEGLHGASAEAEKHSLKQRTDARSRRSLWKHFQTSAVGCFSFVETLGLFYGWKLIANSVGWNFGKTSSKFDGVPAHEHDHLKPTLRSLKCQGVTVSDQVDLCESMLTNLGLIGKFSKIVVFCGHASQTENNPLAAGLDCGACGGHSGEPNARLAALLLNQSDVREGLASRGISIPEETHFLAGLHNTATDQLTFFDLDDVPASHEQELAQLIVHANAAACQTGSERAKTTAGESLSNLMRKATDWSEVRPEWGLAGNAAFVAGPRSMTKSANLEGRSFLHSYDHKTDPDGTVLEMIMTAPMVVAHWINMQYYASTVDNDHFGSGTKTVHNVVGRFGILSGNSGDLMIGLPWQSLHTGHELQHLPMRLQSVIAAPRDAVDRVIKKHELLGNLVDNGWLHLIVIEDGIQYRYGGDHWQVLGEKQLAA</sequence>
<feature type="binding site" evidence="6">
    <location>
        <position position="534"/>
    </location>
    <ligand>
        <name>Zn(2+)</name>
        <dbReference type="ChEBI" id="CHEBI:29105"/>
    </ligand>
</feature>
<dbReference type="InterPro" id="IPR018752">
    <property type="entry name" value="DabA"/>
</dbReference>
<evidence type="ECO:0000256" key="4">
    <source>
        <dbReference type="ARBA" id="ARBA00022833"/>
    </source>
</evidence>
<dbReference type="PANTHER" id="PTHR38344">
    <property type="entry name" value="UPF0753 PROTEIN AQ_863"/>
    <property type="match status" value="1"/>
</dbReference>
<comment type="function">
    <text evidence="6">Part of an energy-coupled inorganic carbon pump.</text>
</comment>
<dbReference type="KEGG" id="rml:FF011L_02500"/>
<comment type="cofactor">
    <cofactor evidence="6">
        <name>Zn(2+)</name>
        <dbReference type="ChEBI" id="CHEBI:29105"/>
    </cofactor>
</comment>
<comment type="similarity">
    <text evidence="6">Belongs to the inorganic carbon transporter (TC 9.A.2) DabA family.</text>
</comment>
<evidence type="ECO:0000256" key="1">
    <source>
        <dbReference type="ARBA" id="ARBA00022448"/>
    </source>
</evidence>
<proteinExistence type="inferred from homology"/>
<dbReference type="Proteomes" id="UP000320672">
    <property type="component" value="Chromosome"/>
</dbReference>
<evidence type="ECO:0000313" key="8">
    <source>
        <dbReference type="Proteomes" id="UP000320672"/>
    </source>
</evidence>